<evidence type="ECO:0000256" key="3">
    <source>
        <dbReference type="ARBA" id="ARBA00022801"/>
    </source>
</evidence>
<sequence length="573" mass="62960">MSTQNEPRALGIVLAFLSVLTLTHLPPASSQSDPTRPIIDSPAGQVQGTTESCGLFCTYYSFKGIPYAEPPVGSLRFRNPVPRARWTGVRDGSNHGSECLQVSVVPGQVRGGEDCLYLNIYTQQLVGLRPVMVWIHGGGYSINSGNSVDFGPEKLVQDNVLLVTLNYRLGALGFLSTGDRYAAGNWGLKDCLQALRWVRSNIAAFGGDPDSVTIFGNSAGAALVHLLVLTDAGAGLFHRAIAQSSTALVPYAFQTRPRFYADRIASALGFGMDSSTYVERLRTVPAEQFVPFQEATVTIPVPRFLRPLDFGPVVEPGDAPDEVIVRQRPIELIRTQAHRVPFLVGYTDLEGAFFTALDNAIDPTVKGQFNANPHLFVPFFWNVGAGTAASSQISGAFREHYWQSRPLDASLDYEWTVYQSDHMFAFAIDQTVRLHAQTTPVPLYYYQFAYDGDLNLYKKLFGVQHPGAIHTDELPYLFHIPAAMLEPVSPDSHANTVSSRVVRMWTNFAKTGNPTPGQDALLQNVQWPTVGATGTGYLSIGHDLLPVQQTPNPTRMSLWYNLQQTYANAPFEI</sequence>
<dbReference type="InterPro" id="IPR029058">
    <property type="entry name" value="AB_hydrolase_fold"/>
</dbReference>
<dbReference type="EC" id="3.1.1.-" evidence="6"/>
<dbReference type="ESTHER" id="anoga-agCG50851">
    <property type="family name" value="Carb_B_Arthropoda"/>
</dbReference>
<dbReference type="InterPro" id="IPR002018">
    <property type="entry name" value="CarbesteraseB"/>
</dbReference>
<dbReference type="PROSITE" id="PS00122">
    <property type="entry name" value="CARBOXYLESTERASE_B_1"/>
    <property type="match status" value="1"/>
</dbReference>
<organism evidence="9 10">
    <name type="scientific">Anopheles melas</name>
    <dbReference type="NCBI Taxonomy" id="34690"/>
    <lineage>
        <taxon>Eukaryota</taxon>
        <taxon>Metazoa</taxon>
        <taxon>Ecdysozoa</taxon>
        <taxon>Arthropoda</taxon>
        <taxon>Hexapoda</taxon>
        <taxon>Insecta</taxon>
        <taxon>Pterygota</taxon>
        <taxon>Neoptera</taxon>
        <taxon>Endopterygota</taxon>
        <taxon>Diptera</taxon>
        <taxon>Nematocera</taxon>
        <taxon>Culicoidea</taxon>
        <taxon>Culicidae</taxon>
        <taxon>Anophelinae</taxon>
        <taxon>Anopheles</taxon>
    </lineage>
</organism>
<feature type="chain" id="PRO_5007951175" description="Carboxylic ester hydrolase" evidence="6">
    <location>
        <begin position="31"/>
        <end position="573"/>
    </location>
</feature>
<keyword evidence="4" id="KW-1015">Disulfide bond</keyword>
<keyword evidence="3 6" id="KW-0378">Hydrolase</keyword>
<dbReference type="SUPFAM" id="SSF53474">
    <property type="entry name" value="alpha/beta-Hydrolases"/>
    <property type="match status" value="1"/>
</dbReference>
<evidence type="ECO:0000313" key="9">
    <source>
        <dbReference type="EnsemblMetazoa" id="AMEC019999-PA"/>
    </source>
</evidence>
<keyword evidence="2" id="KW-0719">Serine esterase</keyword>
<comment type="similarity">
    <text evidence="1 6">Belongs to the type-B carboxylesterase/lipase family.</text>
</comment>
<dbReference type="InterPro" id="IPR050309">
    <property type="entry name" value="Type-B_Carboxylest/Lipase"/>
</dbReference>
<dbReference type="VEuPathDB" id="VectorBase:AMEC019999"/>
<evidence type="ECO:0000256" key="5">
    <source>
        <dbReference type="ARBA" id="ARBA00023180"/>
    </source>
</evidence>
<dbReference type="PANTHER" id="PTHR11559">
    <property type="entry name" value="CARBOXYLESTERASE"/>
    <property type="match status" value="1"/>
</dbReference>
<keyword evidence="5" id="KW-0325">Glycoprotein</keyword>
<feature type="region of interest" description="Disordered" evidence="7">
    <location>
        <begin position="27"/>
        <end position="48"/>
    </location>
</feature>
<dbReference type="EnsemblMetazoa" id="AMEC019999-RA">
    <property type="protein sequence ID" value="AMEC019999-PA"/>
    <property type="gene ID" value="AMEC019999"/>
</dbReference>
<dbReference type="InterPro" id="IPR019826">
    <property type="entry name" value="Carboxylesterase_B_AS"/>
</dbReference>
<name>A0A182UGI6_9DIPT</name>
<keyword evidence="10" id="KW-1185">Reference proteome</keyword>
<evidence type="ECO:0000256" key="7">
    <source>
        <dbReference type="SAM" id="MobiDB-lite"/>
    </source>
</evidence>
<dbReference type="Pfam" id="PF00135">
    <property type="entry name" value="COesterase"/>
    <property type="match status" value="1"/>
</dbReference>
<keyword evidence="6" id="KW-0732">Signal</keyword>
<dbReference type="AlphaFoldDB" id="A0A182UGI6"/>
<evidence type="ECO:0000259" key="8">
    <source>
        <dbReference type="Pfam" id="PF00135"/>
    </source>
</evidence>
<dbReference type="GO" id="GO:0052689">
    <property type="term" value="F:carboxylic ester hydrolase activity"/>
    <property type="evidence" value="ECO:0007669"/>
    <property type="project" value="UniProtKB-KW"/>
</dbReference>
<dbReference type="Gene3D" id="3.40.50.1820">
    <property type="entry name" value="alpha/beta hydrolase"/>
    <property type="match status" value="1"/>
</dbReference>
<dbReference type="InterPro" id="IPR019819">
    <property type="entry name" value="Carboxylesterase_B_CS"/>
</dbReference>
<accession>A0A182UGI6</accession>
<evidence type="ECO:0000256" key="2">
    <source>
        <dbReference type="ARBA" id="ARBA00022487"/>
    </source>
</evidence>
<evidence type="ECO:0000256" key="4">
    <source>
        <dbReference type="ARBA" id="ARBA00023157"/>
    </source>
</evidence>
<evidence type="ECO:0000256" key="6">
    <source>
        <dbReference type="RuleBase" id="RU361235"/>
    </source>
</evidence>
<reference evidence="10" key="1">
    <citation type="submission" date="2014-01" db="EMBL/GenBank/DDBJ databases">
        <title>The Genome Sequence of Anopheles melas CM1001059_A (V2).</title>
        <authorList>
            <consortium name="The Broad Institute Genomics Platform"/>
            <person name="Neafsey D.E."/>
            <person name="Besansky N."/>
            <person name="Howell P."/>
            <person name="Walton C."/>
            <person name="Young S.K."/>
            <person name="Zeng Q."/>
            <person name="Gargeya S."/>
            <person name="Fitzgerald M."/>
            <person name="Haas B."/>
            <person name="Abouelleil A."/>
            <person name="Allen A.W."/>
            <person name="Alvarado L."/>
            <person name="Arachchi H.M."/>
            <person name="Berlin A.M."/>
            <person name="Chapman S.B."/>
            <person name="Gainer-Dewar J."/>
            <person name="Goldberg J."/>
            <person name="Griggs A."/>
            <person name="Gujja S."/>
            <person name="Hansen M."/>
            <person name="Howarth C."/>
            <person name="Imamovic A."/>
            <person name="Ireland A."/>
            <person name="Larimer J."/>
            <person name="McCowan C."/>
            <person name="Murphy C."/>
            <person name="Pearson M."/>
            <person name="Poon T.W."/>
            <person name="Priest M."/>
            <person name="Roberts A."/>
            <person name="Saif S."/>
            <person name="Shea T."/>
            <person name="Sisk P."/>
            <person name="Sykes S."/>
            <person name="Wortman J."/>
            <person name="Nusbaum C."/>
            <person name="Birren B."/>
        </authorList>
    </citation>
    <scope>NUCLEOTIDE SEQUENCE [LARGE SCALE GENOMIC DNA]</scope>
    <source>
        <strain evidence="10">CM1001059</strain>
    </source>
</reference>
<feature type="signal peptide" evidence="6">
    <location>
        <begin position="1"/>
        <end position="30"/>
    </location>
</feature>
<dbReference type="Proteomes" id="UP000075902">
    <property type="component" value="Unassembled WGS sequence"/>
</dbReference>
<evidence type="ECO:0000256" key="1">
    <source>
        <dbReference type="ARBA" id="ARBA00005964"/>
    </source>
</evidence>
<dbReference type="PROSITE" id="PS00941">
    <property type="entry name" value="CARBOXYLESTERASE_B_2"/>
    <property type="match status" value="1"/>
</dbReference>
<protein>
    <recommendedName>
        <fullName evidence="6">Carboxylic ester hydrolase</fullName>
        <ecNumber evidence="6">3.1.1.-</ecNumber>
    </recommendedName>
</protein>
<evidence type="ECO:0000313" key="10">
    <source>
        <dbReference type="Proteomes" id="UP000075902"/>
    </source>
</evidence>
<feature type="domain" description="Carboxylesterase type B" evidence="8">
    <location>
        <begin position="37"/>
        <end position="559"/>
    </location>
</feature>
<proteinExistence type="inferred from homology"/>
<reference evidence="9" key="2">
    <citation type="submission" date="2020-05" db="UniProtKB">
        <authorList>
            <consortium name="EnsemblMetazoa"/>
        </authorList>
    </citation>
    <scope>IDENTIFICATION</scope>
    <source>
        <strain evidence="9">CM1001059</strain>
    </source>
</reference>
<dbReference type="STRING" id="34690.A0A182UGI6"/>